<dbReference type="AlphaFoldDB" id="A0A0F8X3J0"/>
<comment type="caution">
    <text evidence="1">The sequence shown here is derived from an EMBL/GenBank/DDBJ whole genome shotgun (WGS) entry which is preliminary data.</text>
</comment>
<accession>A0A0F8X3J0</accession>
<protein>
    <submittedName>
        <fullName evidence="1">Uncharacterized protein</fullName>
    </submittedName>
</protein>
<proteinExistence type="predicted"/>
<sequence length="57" mass="6880">MPLTELDRTIESVLLSERLWKKTVIRIPRGTVVRKSFDAKLRYARYLKKKLIKQHKK</sequence>
<evidence type="ECO:0000313" key="1">
    <source>
        <dbReference type="EMBL" id="KKK55425.1"/>
    </source>
</evidence>
<name>A0A0F8X3J0_9ZZZZ</name>
<reference evidence="1" key="1">
    <citation type="journal article" date="2015" name="Nature">
        <title>Complex archaea that bridge the gap between prokaryotes and eukaryotes.</title>
        <authorList>
            <person name="Spang A."/>
            <person name="Saw J.H."/>
            <person name="Jorgensen S.L."/>
            <person name="Zaremba-Niedzwiedzka K."/>
            <person name="Martijn J."/>
            <person name="Lind A.E."/>
            <person name="van Eijk R."/>
            <person name="Schleper C."/>
            <person name="Guy L."/>
            <person name="Ettema T.J."/>
        </authorList>
    </citation>
    <scope>NUCLEOTIDE SEQUENCE</scope>
</reference>
<dbReference type="EMBL" id="LAZR01065498">
    <property type="protein sequence ID" value="KKK55425.1"/>
    <property type="molecule type" value="Genomic_DNA"/>
</dbReference>
<feature type="non-terminal residue" evidence="1">
    <location>
        <position position="57"/>
    </location>
</feature>
<organism evidence="1">
    <name type="scientific">marine sediment metagenome</name>
    <dbReference type="NCBI Taxonomy" id="412755"/>
    <lineage>
        <taxon>unclassified sequences</taxon>
        <taxon>metagenomes</taxon>
        <taxon>ecological metagenomes</taxon>
    </lineage>
</organism>
<gene>
    <name evidence="1" type="ORF">LCGC14_3074670</name>
</gene>